<evidence type="ECO:0000259" key="1">
    <source>
        <dbReference type="Pfam" id="PF00190"/>
    </source>
</evidence>
<dbReference type="AlphaFoldDB" id="A0A9P9WAS8"/>
<dbReference type="Pfam" id="PF00190">
    <property type="entry name" value="Cupin_1"/>
    <property type="match status" value="1"/>
</dbReference>
<dbReference type="InterPro" id="IPR006045">
    <property type="entry name" value="Cupin_1"/>
</dbReference>
<proteinExistence type="predicted"/>
<evidence type="ECO:0000313" key="2">
    <source>
        <dbReference type="EMBL" id="KAI1855787.1"/>
    </source>
</evidence>
<dbReference type="EMBL" id="JAFIMR010000050">
    <property type="protein sequence ID" value="KAI1855787.1"/>
    <property type="molecule type" value="Genomic_DNA"/>
</dbReference>
<accession>A0A9P9WAS8</accession>
<dbReference type="Proteomes" id="UP000829685">
    <property type="component" value="Unassembled WGS sequence"/>
</dbReference>
<dbReference type="Gene3D" id="2.60.120.10">
    <property type="entry name" value="Jelly Rolls"/>
    <property type="match status" value="1"/>
</dbReference>
<dbReference type="PANTHER" id="PTHR36448:SF3">
    <property type="entry name" value="CUPIN TYPE-2 DOMAIN-CONTAINING PROTEIN"/>
    <property type="match status" value="1"/>
</dbReference>
<reference evidence="2" key="1">
    <citation type="submission" date="2021-03" db="EMBL/GenBank/DDBJ databases">
        <title>Revisited historic fungal species revealed as producer of novel bioactive compounds through whole genome sequencing and comparative genomics.</title>
        <authorList>
            <person name="Vignolle G.A."/>
            <person name="Hochenegger N."/>
            <person name="Mach R.L."/>
            <person name="Mach-Aigner A.R."/>
            <person name="Javad Rahimi M."/>
            <person name="Salim K.A."/>
            <person name="Chan C.M."/>
            <person name="Lim L.B.L."/>
            <person name="Cai F."/>
            <person name="Druzhinina I.S."/>
            <person name="U'Ren J.M."/>
            <person name="Derntl C."/>
        </authorList>
    </citation>
    <scope>NUCLEOTIDE SEQUENCE</scope>
    <source>
        <strain evidence="2">TUCIM 5799</strain>
    </source>
</reference>
<organism evidence="2 3">
    <name type="scientific">Neoarthrinium moseri</name>
    <dbReference type="NCBI Taxonomy" id="1658444"/>
    <lineage>
        <taxon>Eukaryota</taxon>
        <taxon>Fungi</taxon>
        <taxon>Dikarya</taxon>
        <taxon>Ascomycota</taxon>
        <taxon>Pezizomycotina</taxon>
        <taxon>Sordariomycetes</taxon>
        <taxon>Xylariomycetidae</taxon>
        <taxon>Amphisphaeriales</taxon>
        <taxon>Apiosporaceae</taxon>
        <taxon>Neoarthrinium</taxon>
    </lineage>
</organism>
<dbReference type="PANTHER" id="PTHR36448">
    <property type="entry name" value="BLR7373 PROTEIN"/>
    <property type="match status" value="1"/>
</dbReference>
<evidence type="ECO:0000313" key="3">
    <source>
        <dbReference type="Proteomes" id="UP000829685"/>
    </source>
</evidence>
<comment type="caution">
    <text evidence="2">The sequence shown here is derived from an EMBL/GenBank/DDBJ whole genome shotgun (WGS) entry which is preliminary data.</text>
</comment>
<gene>
    <name evidence="2" type="ORF">JX265_012232</name>
</gene>
<feature type="domain" description="Cupin type-1" evidence="1">
    <location>
        <begin position="62"/>
        <end position="151"/>
    </location>
</feature>
<keyword evidence="3" id="KW-1185">Reference proteome</keyword>
<dbReference type="InterPro" id="IPR014710">
    <property type="entry name" value="RmlC-like_jellyroll"/>
</dbReference>
<dbReference type="SUPFAM" id="SSF51182">
    <property type="entry name" value="RmlC-like cupins"/>
    <property type="match status" value="1"/>
</dbReference>
<dbReference type="InterPro" id="IPR047121">
    <property type="entry name" value="YjiB-like"/>
</dbReference>
<dbReference type="InterPro" id="IPR011051">
    <property type="entry name" value="RmlC_Cupin_sf"/>
</dbReference>
<protein>
    <recommendedName>
        <fullName evidence="1">Cupin type-1 domain-containing protein</fullName>
    </recommendedName>
</protein>
<sequence length="219" mass="23956">MVEARRHVLPPTRLVPNSPYPLLHYPGFLSRECARSPNLAATKCFDLFAANGWQIQWVFRYGSTQRSHYHSQAHECMVVLTGRARIRFGVADTVEDLEENTHGSGKEDGGIVIDAKAGDVFVLPAGLAHKTYSTSPQASFQLLTSGNGHSIDSQDIKGELAKVELSGFTMMGAYPASVTHWDFATGGEHVGKFEDVWAVPKPDRDPVLGDAEEGIATCW</sequence>
<name>A0A9P9WAS8_9PEZI</name>
<dbReference type="CDD" id="cd02219">
    <property type="entry name" value="cupin_YjlB-like"/>
    <property type="match status" value="1"/>
</dbReference>